<comment type="caution">
    <text evidence="2">The sequence shown here is derived from an EMBL/GenBank/DDBJ whole genome shotgun (WGS) entry which is preliminary data.</text>
</comment>
<protein>
    <submittedName>
        <fullName evidence="2">Uncharacterized protein</fullName>
    </submittedName>
</protein>
<keyword evidence="1" id="KW-0812">Transmembrane</keyword>
<accession>A0AAN5CWZ4</accession>
<organism evidence="2 3">
    <name type="scientific">Pristionchus mayeri</name>
    <dbReference type="NCBI Taxonomy" id="1317129"/>
    <lineage>
        <taxon>Eukaryota</taxon>
        <taxon>Metazoa</taxon>
        <taxon>Ecdysozoa</taxon>
        <taxon>Nematoda</taxon>
        <taxon>Chromadorea</taxon>
        <taxon>Rhabditida</taxon>
        <taxon>Rhabditina</taxon>
        <taxon>Diplogasteromorpha</taxon>
        <taxon>Diplogasteroidea</taxon>
        <taxon>Neodiplogasteridae</taxon>
        <taxon>Pristionchus</taxon>
    </lineage>
</organism>
<keyword evidence="1" id="KW-0472">Membrane</keyword>
<feature type="transmembrane region" description="Helical" evidence="1">
    <location>
        <begin position="46"/>
        <end position="62"/>
    </location>
</feature>
<dbReference type="Proteomes" id="UP001328107">
    <property type="component" value="Unassembled WGS sequence"/>
</dbReference>
<evidence type="ECO:0000313" key="3">
    <source>
        <dbReference type="Proteomes" id="UP001328107"/>
    </source>
</evidence>
<proteinExistence type="predicted"/>
<keyword evidence="1" id="KW-1133">Transmembrane helix</keyword>
<keyword evidence="3" id="KW-1185">Reference proteome</keyword>
<feature type="non-terminal residue" evidence="2">
    <location>
        <position position="77"/>
    </location>
</feature>
<sequence>GCGDGSRVEHTTFSISAVVSIISEPIQLSTPFFLMYNLVPSGHEDISMLFVGSILFVTWMRWHRGTAYYGSALEINS</sequence>
<evidence type="ECO:0000256" key="1">
    <source>
        <dbReference type="SAM" id="Phobius"/>
    </source>
</evidence>
<reference evidence="3" key="1">
    <citation type="submission" date="2022-10" db="EMBL/GenBank/DDBJ databases">
        <title>Genome assembly of Pristionchus species.</title>
        <authorList>
            <person name="Yoshida K."/>
            <person name="Sommer R.J."/>
        </authorList>
    </citation>
    <scope>NUCLEOTIDE SEQUENCE [LARGE SCALE GENOMIC DNA]</scope>
    <source>
        <strain evidence="3">RS5460</strain>
    </source>
</reference>
<dbReference type="AlphaFoldDB" id="A0AAN5CWZ4"/>
<evidence type="ECO:0000313" key="2">
    <source>
        <dbReference type="EMBL" id="GMR51639.1"/>
    </source>
</evidence>
<name>A0AAN5CWZ4_9BILA</name>
<gene>
    <name evidence="2" type="ORF">PMAYCL1PPCAC_21834</name>
</gene>
<feature type="non-terminal residue" evidence="2">
    <location>
        <position position="1"/>
    </location>
</feature>
<dbReference type="EMBL" id="BTRK01000005">
    <property type="protein sequence ID" value="GMR51639.1"/>
    <property type="molecule type" value="Genomic_DNA"/>
</dbReference>